<evidence type="ECO:0000313" key="1">
    <source>
        <dbReference type="EMBL" id="MED6142525.1"/>
    </source>
</evidence>
<proteinExistence type="predicted"/>
<reference evidence="1 2" key="1">
    <citation type="journal article" date="2023" name="Plants (Basel)">
        <title>Bridging the Gap: Combining Genomics and Transcriptomics Approaches to Understand Stylosanthes scabra, an Orphan Legume from the Brazilian Caatinga.</title>
        <authorList>
            <person name="Ferreira-Neto J.R.C."/>
            <person name="da Silva M.D."/>
            <person name="Binneck E."/>
            <person name="de Melo N.F."/>
            <person name="da Silva R.H."/>
            <person name="de Melo A.L.T.M."/>
            <person name="Pandolfi V."/>
            <person name="Bustamante F.O."/>
            <person name="Brasileiro-Vidal A.C."/>
            <person name="Benko-Iseppon A.M."/>
        </authorList>
    </citation>
    <scope>NUCLEOTIDE SEQUENCE [LARGE SCALE GENOMIC DNA]</scope>
    <source>
        <tissue evidence="1">Leaves</tissue>
    </source>
</reference>
<organism evidence="1 2">
    <name type="scientific">Stylosanthes scabra</name>
    <dbReference type="NCBI Taxonomy" id="79078"/>
    <lineage>
        <taxon>Eukaryota</taxon>
        <taxon>Viridiplantae</taxon>
        <taxon>Streptophyta</taxon>
        <taxon>Embryophyta</taxon>
        <taxon>Tracheophyta</taxon>
        <taxon>Spermatophyta</taxon>
        <taxon>Magnoliopsida</taxon>
        <taxon>eudicotyledons</taxon>
        <taxon>Gunneridae</taxon>
        <taxon>Pentapetalae</taxon>
        <taxon>rosids</taxon>
        <taxon>fabids</taxon>
        <taxon>Fabales</taxon>
        <taxon>Fabaceae</taxon>
        <taxon>Papilionoideae</taxon>
        <taxon>50 kb inversion clade</taxon>
        <taxon>dalbergioids sensu lato</taxon>
        <taxon>Dalbergieae</taxon>
        <taxon>Pterocarpus clade</taxon>
        <taxon>Stylosanthes</taxon>
    </lineage>
</organism>
<name>A0ABU6T1V0_9FABA</name>
<evidence type="ECO:0000313" key="2">
    <source>
        <dbReference type="Proteomes" id="UP001341840"/>
    </source>
</evidence>
<feature type="non-terminal residue" evidence="1">
    <location>
        <position position="78"/>
    </location>
</feature>
<accession>A0ABU6T1V0</accession>
<protein>
    <submittedName>
        <fullName evidence="1">Uncharacterized protein</fullName>
    </submittedName>
</protein>
<gene>
    <name evidence="1" type="ORF">PIB30_114656</name>
</gene>
<sequence length="78" mass="8563">MTRMPGKGVTCSLRCPRKNDQASFVSPSTIANAIGNMFELPSWAMAISKVPPYLPYKWVPSMEIRGLQCLNASTQGET</sequence>
<dbReference type="EMBL" id="JASCZI010071199">
    <property type="protein sequence ID" value="MED6142525.1"/>
    <property type="molecule type" value="Genomic_DNA"/>
</dbReference>
<keyword evidence="2" id="KW-1185">Reference proteome</keyword>
<comment type="caution">
    <text evidence="1">The sequence shown here is derived from an EMBL/GenBank/DDBJ whole genome shotgun (WGS) entry which is preliminary data.</text>
</comment>
<dbReference type="Proteomes" id="UP001341840">
    <property type="component" value="Unassembled WGS sequence"/>
</dbReference>